<evidence type="ECO:0000313" key="1">
    <source>
        <dbReference type="EMBL" id="CUR41540.1"/>
    </source>
</evidence>
<sequence length="139" mass="16233">METQTKSLFAKAHEAFWDAKAEKFIDKSLNGFDREENIKNAFIGYVLNDWLWDINISLNGQANEVFDQQVRDIWGSYEEYDQWLLSSMLHPKKIIKQVKKIYKQNAEEITRLLGDDDPSYVTDFSADFLFTNGINVPSK</sequence>
<gene>
    <name evidence="1" type="ORF">LRLP16767_LRLP167_00053</name>
</gene>
<organism evidence="1">
    <name type="scientific">Limosilactobacillus reuteri</name>
    <name type="common">Lactobacillus reuteri</name>
    <dbReference type="NCBI Taxonomy" id="1598"/>
    <lineage>
        <taxon>Bacteria</taxon>
        <taxon>Bacillati</taxon>
        <taxon>Bacillota</taxon>
        <taxon>Bacilli</taxon>
        <taxon>Lactobacillales</taxon>
        <taxon>Lactobacillaceae</taxon>
        <taxon>Limosilactobacillus</taxon>
    </lineage>
</organism>
<protein>
    <submittedName>
        <fullName evidence="1">Uncharacterized protein</fullName>
    </submittedName>
</protein>
<reference evidence="1" key="1">
    <citation type="submission" date="2015-10" db="EMBL/GenBank/DDBJ databases">
        <authorList>
            <person name="Gilbert D.G."/>
        </authorList>
    </citation>
    <scope>NUCLEOTIDE SEQUENCE</scope>
    <source>
        <strain evidence="1">Lp167-67</strain>
    </source>
</reference>
<name>A0A0U5JXF9_LIMRT</name>
<accession>A0A0U5JXF9</accession>
<dbReference type="AlphaFoldDB" id="A0A0U5JXF9"/>
<proteinExistence type="predicted"/>
<dbReference type="EMBL" id="LN887696">
    <property type="protein sequence ID" value="CUR41540.1"/>
    <property type="molecule type" value="Genomic_DNA"/>
</dbReference>
<dbReference type="RefSeq" id="WP_086143394.1">
    <property type="nucleotide sequence ID" value="NZ_JBNPMY010000008.1"/>
</dbReference>